<dbReference type="Gene3D" id="1.10.10.10">
    <property type="entry name" value="Winged helix-like DNA-binding domain superfamily/Winged helix DNA-binding domain"/>
    <property type="match status" value="1"/>
</dbReference>
<evidence type="ECO:0000313" key="4">
    <source>
        <dbReference type="EMBL" id="AHF98774.1"/>
    </source>
</evidence>
<reference evidence="4 5" key="1">
    <citation type="submission" date="2014-01" db="EMBL/GenBank/DDBJ databases">
        <authorList>
            <consortium name="DOE Joint Genome Institute"/>
            <person name="Anderson I."/>
            <person name="Huntemann M."/>
            <person name="Han J."/>
            <person name="Chen A."/>
            <person name="Kyrpides N."/>
            <person name="Mavromatis K."/>
            <person name="Markowitz V."/>
            <person name="Palaniappan K."/>
            <person name="Ivanova N."/>
            <person name="Schaumberg A."/>
            <person name="Pati A."/>
            <person name="Liolios K."/>
            <person name="Nordberg H.P."/>
            <person name="Cantor M.N."/>
            <person name="Hua S.X."/>
            <person name="Woyke T."/>
        </authorList>
    </citation>
    <scope>NUCLEOTIDE SEQUENCE [LARGE SCALE GENOMIC DNA]</scope>
    <source>
        <strain evidence="4 5">XH-48</strain>
    </source>
</reference>
<dbReference type="eggNOG" id="arCOG02724">
    <property type="taxonomic scope" value="Archaea"/>
</dbReference>
<dbReference type="GO" id="GO:0032259">
    <property type="term" value="P:methylation"/>
    <property type="evidence" value="ECO:0007669"/>
    <property type="project" value="UniProtKB-KW"/>
</dbReference>
<protein>
    <submittedName>
        <fullName evidence="4">Methylated-DNA--protein-cysteine methyltransferase</fullName>
    </submittedName>
</protein>
<evidence type="ECO:0000259" key="3">
    <source>
        <dbReference type="Pfam" id="PF01035"/>
    </source>
</evidence>
<dbReference type="HOGENOM" id="CLU_1700230_0_0_2"/>
<dbReference type="SUPFAM" id="SSF46767">
    <property type="entry name" value="Methylated DNA-protein cysteine methyltransferase, C-terminal domain"/>
    <property type="match status" value="1"/>
</dbReference>
<dbReference type="PATRIC" id="fig|797299.3.peg.599"/>
<gene>
    <name evidence="4" type="ORF">HALLA_07780</name>
</gene>
<organism evidence="4 5">
    <name type="scientific">Halostagnicola larsenii XH-48</name>
    <dbReference type="NCBI Taxonomy" id="797299"/>
    <lineage>
        <taxon>Archaea</taxon>
        <taxon>Methanobacteriati</taxon>
        <taxon>Methanobacteriota</taxon>
        <taxon>Stenosarchaea group</taxon>
        <taxon>Halobacteria</taxon>
        <taxon>Halobacteriales</taxon>
        <taxon>Natrialbaceae</taxon>
        <taxon>Halostagnicola</taxon>
    </lineage>
</organism>
<dbReference type="Pfam" id="PF01035">
    <property type="entry name" value="DNA_binding_1"/>
    <property type="match status" value="1"/>
</dbReference>
<keyword evidence="4" id="KW-0489">Methyltransferase</keyword>
<proteinExistence type="predicted"/>
<keyword evidence="5" id="KW-1185">Reference proteome</keyword>
<dbReference type="KEGG" id="hlr:HALLA_07780"/>
<dbReference type="Proteomes" id="UP000019024">
    <property type="component" value="Chromosome"/>
</dbReference>
<dbReference type="InterPro" id="IPR014048">
    <property type="entry name" value="MethylDNA_cys_MeTrfase_DNA-bd"/>
</dbReference>
<feature type="domain" description="Methylated-DNA-[protein]-cysteine S-methyltransferase DNA binding" evidence="3">
    <location>
        <begin position="78"/>
        <end position="135"/>
    </location>
</feature>
<dbReference type="STRING" id="797299.HALLA_07780"/>
<dbReference type="RefSeq" id="WP_049951973.1">
    <property type="nucleotide sequence ID" value="NZ_CP007055.1"/>
</dbReference>
<dbReference type="InterPro" id="IPR036217">
    <property type="entry name" value="MethylDNA_cys_MeTrfase_DNAb"/>
</dbReference>
<dbReference type="OrthoDB" id="372118at2157"/>
<accession>W0JNQ2</accession>
<dbReference type="InterPro" id="IPR036388">
    <property type="entry name" value="WH-like_DNA-bd_sf"/>
</dbReference>
<sequence>MEDVTDAGIYARESPYLERFVQIGVASGRVLRVTFPDAPDEDAESDHPILDELDEYLDGLEEPDFSDVTVALTVPTDQREVLEQVRTIPYGEGTDVAGLARMTPGLDPDEQADVTLVRTALAENPAPILIPDHRIRDGPSAAPPAVEQKLRSLEGL</sequence>
<keyword evidence="4" id="KW-0808">Transferase</keyword>
<dbReference type="GeneID" id="25144383"/>
<dbReference type="GO" id="GO:0006281">
    <property type="term" value="P:DNA repair"/>
    <property type="evidence" value="ECO:0007669"/>
    <property type="project" value="InterPro"/>
</dbReference>
<dbReference type="EMBL" id="CP007055">
    <property type="protein sequence ID" value="AHF98774.1"/>
    <property type="molecule type" value="Genomic_DNA"/>
</dbReference>
<feature type="region of interest" description="Disordered" evidence="2">
    <location>
        <begin position="132"/>
        <end position="156"/>
    </location>
</feature>
<evidence type="ECO:0000256" key="1">
    <source>
        <dbReference type="ARBA" id="ARBA00022763"/>
    </source>
</evidence>
<dbReference type="AlphaFoldDB" id="W0JNQ2"/>
<keyword evidence="1" id="KW-0227">DNA damage</keyword>
<evidence type="ECO:0000313" key="5">
    <source>
        <dbReference type="Proteomes" id="UP000019024"/>
    </source>
</evidence>
<dbReference type="GO" id="GO:0008168">
    <property type="term" value="F:methyltransferase activity"/>
    <property type="evidence" value="ECO:0007669"/>
    <property type="project" value="UniProtKB-KW"/>
</dbReference>
<evidence type="ECO:0000256" key="2">
    <source>
        <dbReference type="SAM" id="MobiDB-lite"/>
    </source>
</evidence>
<name>W0JNQ2_9EURY</name>